<keyword evidence="6" id="KW-1185">Reference proteome</keyword>
<dbReference type="Pfam" id="PF12833">
    <property type="entry name" value="HTH_18"/>
    <property type="match status" value="1"/>
</dbReference>
<dbReference type="GO" id="GO:0003700">
    <property type="term" value="F:DNA-binding transcription factor activity"/>
    <property type="evidence" value="ECO:0007669"/>
    <property type="project" value="InterPro"/>
</dbReference>
<evidence type="ECO:0000256" key="1">
    <source>
        <dbReference type="ARBA" id="ARBA00023015"/>
    </source>
</evidence>
<evidence type="ECO:0000313" key="5">
    <source>
        <dbReference type="EMBL" id="QHW31252.1"/>
    </source>
</evidence>
<organism evidence="5 6">
    <name type="scientific">Paenibacillus rhizovicinus</name>
    <dbReference type="NCBI Taxonomy" id="2704463"/>
    <lineage>
        <taxon>Bacteria</taxon>
        <taxon>Bacillati</taxon>
        <taxon>Bacillota</taxon>
        <taxon>Bacilli</taxon>
        <taxon>Bacillales</taxon>
        <taxon>Paenibacillaceae</taxon>
        <taxon>Paenibacillus</taxon>
    </lineage>
</organism>
<protein>
    <submittedName>
        <fullName evidence="5">Helix-turn-helix transcriptional regulator</fullName>
    </submittedName>
</protein>
<proteinExistence type="predicted"/>
<dbReference type="KEGG" id="prz:GZH47_10540"/>
<dbReference type="SUPFAM" id="SSF46689">
    <property type="entry name" value="Homeodomain-like"/>
    <property type="match status" value="2"/>
</dbReference>
<dbReference type="PANTHER" id="PTHR43280">
    <property type="entry name" value="ARAC-FAMILY TRANSCRIPTIONAL REGULATOR"/>
    <property type="match status" value="1"/>
</dbReference>
<evidence type="ECO:0000256" key="2">
    <source>
        <dbReference type="ARBA" id="ARBA00023125"/>
    </source>
</evidence>
<dbReference type="Gene3D" id="2.60.120.10">
    <property type="entry name" value="Jelly Rolls"/>
    <property type="match status" value="1"/>
</dbReference>
<accession>A0A6C0P3K5</accession>
<gene>
    <name evidence="5" type="ORF">GZH47_10540</name>
</gene>
<dbReference type="Pfam" id="PF02311">
    <property type="entry name" value="AraC_binding"/>
    <property type="match status" value="1"/>
</dbReference>
<feature type="domain" description="HTH araC/xylS-type" evidence="4">
    <location>
        <begin position="187"/>
        <end position="287"/>
    </location>
</feature>
<dbReference type="SMART" id="SM00342">
    <property type="entry name" value="HTH_ARAC"/>
    <property type="match status" value="1"/>
</dbReference>
<dbReference type="EMBL" id="CP048286">
    <property type="protein sequence ID" value="QHW31252.1"/>
    <property type="molecule type" value="Genomic_DNA"/>
</dbReference>
<dbReference type="PANTHER" id="PTHR43280:SF2">
    <property type="entry name" value="HTH-TYPE TRANSCRIPTIONAL REGULATOR EXSA"/>
    <property type="match status" value="1"/>
</dbReference>
<sequence>MDFARYHPFVYYATKYIFSPDQASLNRHCYSASIYFVTEGRGIFRSQGCEFEALPGMMVYMEAGRCHDWISSRHDPMTHVCCYFDWHYVDRTETFGDASAPICYDASQLQPELVGPSFPYPLAEIADAGASLRGWVELLQKSYTGNAHTTERTFLRGMAVQSYFLQFIEQFLNFSLQENQIPDPRITKLLARIEDDLLNGSRIQPEVYAESLGLSRGYFFELFKRTTGTTPIQYMNQFLVHRAKDDLRSSNLSIMQIAEKYHFQSLHYFSRLFKQYAGKSPQSYRLENS</sequence>
<dbReference type="Proteomes" id="UP000479114">
    <property type="component" value="Chromosome"/>
</dbReference>
<keyword evidence="2" id="KW-0238">DNA-binding</keyword>
<dbReference type="GO" id="GO:0043565">
    <property type="term" value="F:sequence-specific DNA binding"/>
    <property type="evidence" value="ECO:0007669"/>
    <property type="project" value="InterPro"/>
</dbReference>
<dbReference type="InterPro" id="IPR014710">
    <property type="entry name" value="RmlC-like_jellyroll"/>
</dbReference>
<dbReference type="PROSITE" id="PS01124">
    <property type="entry name" value="HTH_ARAC_FAMILY_2"/>
    <property type="match status" value="1"/>
</dbReference>
<dbReference type="SUPFAM" id="SSF51215">
    <property type="entry name" value="Regulatory protein AraC"/>
    <property type="match status" value="1"/>
</dbReference>
<keyword evidence="1" id="KW-0805">Transcription regulation</keyword>
<dbReference type="InterPro" id="IPR037923">
    <property type="entry name" value="HTH-like"/>
</dbReference>
<dbReference type="RefSeq" id="WP_162640060.1">
    <property type="nucleotide sequence ID" value="NZ_CP048286.1"/>
</dbReference>
<evidence type="ECO:0000259" key="4">
    <source>
        <dbReference type="PROSITE" id="PS01124"/>
    </source>
</evidence>
<keyword evidence="3" id="KW-0804">Transcription</keyword>
<dbReference type="InterPro" id="IPR018060">
    <property type="entry name" value="HTH_AraC"/>
</dbReference>
<evidence type="ECO:0000256" key="3">
    <source>
        <dbReference type="ARBA" id="ARBA00023163"/>
    </source>
</evidence>
<dbReference type="AlphaFoldDB" id="A0A6C0P3K5"/>
<reference evidence="5 6" key="1">
    <citation type="submission" date="2020-02" db="EMBL/GenBank/DDBJ databases">
        <title>Paenibacillus sp. nov., isolated from rhizosphere soil of tomato.</title>
        <authorList>
            <person name="Weon H.-Y."/>
            <person name="Lee S.A."/>
        </authorList>
    </citation>
    <scope>NUCLEOTIDE SEQUENCE [LARGE SCALE GENOMIC DNA]</scope>
    <source>
        <strain evidence="5 6">14171R-81</strain>
    </source>
</reference>
<dbReference type="InterPro" id="IPR003313">
    <property type="entry name" value="AraC-bd"/>
</dbReference>
<dbReference type="InterPro" id="IPR009057">
    <property type="entry name" value="Homeodomain-like_sf"/>
</dbReference>
<evidence type="ECO:0000313" key="6">
    <source>
        <dbReference type="Proteomes" id="UP000479114"/>
    </source>
</evidence>
<dbReference type="Gene3D" id="1.10.10.60">
    <property type="entry name" value="Homeodomain-like"/>
    <property type="match status" value="2"/>
</dbReference>
<name>A0A6C0P3K5_9BACL</name>